<dbReference type="InterPro" id="IPR026983">
    <property type="entry name" value="DHC"/>
</dbReference>
<proteinExistence type="predicted"/>
<sequence length="361" mass="41950">MLKMDDCVQLYRGTWDEPQPPKIPKWRQKAGIYGPPEGVEEVAPPLRPLQPKRETLVVTLSEPQWDSFKSALKSSIQQRFKDASENIAQIKSEWSAVLSGEVKQQVEEFLSQNAELHEYSGHIDHYSKYVEQASHVPTSGTLHVFRLEYVYLRQSLLSLSGTFVSQLRNKLIAQHRDTVQGLNNQFSTIHTRIQETPQSTDQLFKLMEYVEEVRRITIHRLAEEVAEMVVRLKVILDVVHLTSEDLAITAAVIVWPAKLKPVIERAVESLEDYKQEFEETLVERSGEVNHTLERIQQFVTELEELSDVAHVSKYIRDCLVPYEELFTLVMKWRKYEKHWMDGDFTSLDPDFIDIETEELAR</sequence>
<comment type="caution">
    <text evidence="1">The sequence shown here is derived from an EMBL/GenBank/DDBJ whole genome shotgun (WGS) entry which is preliminary data.</text>
</comment>
<dbReference type="EMBL" id="JAXCGZ010005755">
    <property type="protein sequence ID" value="KAK7080903.1"/>
    <property type="molecule type" value="Genomic_DNA"/>
</dbReference>
<dbReference type="GO" id="GO:0030286">
    <property type="term" value="C:dynein complex"/>
    <property type="evidence" value="ECO:0007669"/>
    <property type="project" value="InterPro"/>
</dbReference>
<dbReference type="AlphaFoldDB" id="A0AAN9AAM2"/>
<reference evidence="1 2" key="1">
    <citation type="submission" date="2023-11" db="EMBL/GenBank/DDBJ databases">
        <title>Halocaridina rubra genome assembly.</title>
        <authorList>
            <person name="Smith C."/>
        </authorList>
    </citation>
    <scope>NUCLEOTIDE SEQUENCE [LARGE SCALE GENOMIC DNA]</scope>
    <source>
        <strain evidence="1">EP-1</strain>
        <tissue evidence="1">Whole</tissue>
    </source>
</reference>
<protein>
    <submittedName>
        <fullName evidence="1">Uncharacterized protein</fullName>
    </submittedName>
</protein>
<dbReference type="GO" id="GO:0007018">
    <property type="term" value="P:microtubule-based movement"/>
    <property type="evidence" value="ECO:0007669"/>
    <property type="project" value="InterPro"/>
</dbReference>
<keyword evidence="2" id="KW-1185">Reference proteome</keyword>
<name>A0AAN9AAM2_HALRR</name>
<organism evidence="1 2">
    <name type="scientific">Halocaridina rubra</name>
    <name type="common">Hawaiian red shrimp</name>
    <dbReference type="NCBI Taxonomy" id="373956"/>
    <lineage>
        <taxon>Eukaryota</taxon>
        <taxon>Metazoa</taxon>
        <taxon>Ecdysozoa</taxon>
        <taxon>Arthropoda</taxon>
        <taxon>Crustacea</taxon>
        <taxon>Multicrustacea</taxon>
        <taxon>Malacostraca</taxon>
        <taxon>Eumalacostraca</taxon>
        <taxon>Eucarida</taxon>
        <taxon>Decapoda</taxon>
        <taxon>Pleocyemata</taxon>
        <taxon>Caridea</taxon>
        <taxon>Atyoidea</taxon>
        <taxon>Atyidae</taxon>
        <taxon>Halocaridina</taxon>
    </lineage>
</organism>
<dbReference type="GO" id="GO:0045505">
    <property type="term" value="F:dynein intermediate chain binding"/>
    <property type="evidence" value="ECO:0007669"/>
    <property type="project" value="InterPro"/>
</dbReference>
<dbReference type="PANTHER" id="PTHR45703">
    <property type="entry name" value="DYNEIN HEAVY CHAIN"/>
    <property type="match status" value="1"/>
</dbReference>
<dbReference type="PANTHER" id="PTHR45703:SF1">
    <property type="entry name" value="DYNEINS HEAVY CHAIN"/>
    <property type="match status" value="1"/>
</dbReference>
<dbReference type="Proteomes" id="UP001381693">
    <property type="component" value="Unassembled WGS sequence"/>
</dbReference>
<accession>A0AAN9AAM2</accession>
<gene>
    <name evidence="1" type="ORF">SK128_017532</name>
</gene>
<evidence type="ECO:0000313" key="1">
    <source>
        <dbReference type="EMBL" id="KAK7080903.1"/>
    </source>
</evidence>
<evidence type="ECO:0000313" key="2">
    <source>
        <dbReference type="Proteomes" id="UP001381693"/>
    </source>
</evidence>
<dbReference type="GO" id="GO:0051959">
    <property type="term" value="F:dynein light intermediate chain binding"/>
    <property type="evidence" value="ECO:0007669"/>
    <property type="project" value="InterPro"/>
</dbReference>